<sequence>MAVASKADAYTERWEEWQGRPNCEIPADLRCLLVARVALGEVFELREADSSLRRPPVAGELRCDSVLGVPRHRGGCVDYDEFVIYKQAQATPAALVRLEGWSEGVDFLRWSPRPQFIVDYKHTDRVLRLVEEALLSESSSSSNGFVPKSEMSVQSMVQEVERAASMSAYPQFWTEAAKTLKTRDGGEMLALEDVTSLLLSWLQDATMWEHERDAPPPPPKAAKGLPVLLHVYDVSQEESIQKLNKVLAHKHFPLKFGGVFHAGVEVNGLEWCFGFSASETHPGVCCVEPKSHPQHHYRQTVEMGYTRREPEEIADIVTQLLEEYPGDDYDLLRRNCCHFADDFTRRLGVGSIPGWVMRLARVGAGVDAMIQSAPKPIRQRLGYFQGSDSD</sequence>
<dbReference type="AlphaFoldDB" id="A0AA36IQJ8"/>
<dbReference type="SMART" id="SM01179">
    <property type="entry name" value="DUF862"/>
    <property type="match status" value="1"/>
</dbReference>
<comment type="caution">
    <text evidence="5">The sequence shown here is derived from an EMBL/GenBank/DDBJ whole genome shotgun (WGS) entry which is preliminary data.</text>
</comment>
<dbReference type="Proteomes" id="UP001178507">
    <property type="component" value="Unassembled WGS sequence"/>
</dbReference>
<reference evidence="5" key="1">
    <citation type="submission" date="2023-08" db="EMBL/GenBank/DDBJ databases">
        <authorList>
            <person name="Chen Y."/>
            <person name="Shah S."/>
            <person name="Dougan E. K."/>
            <person name="Thang M."/>
            <person name="Chan C."/>
        </authorList>
    </citation>
    <scope>NUCLEOTIDE SEQUENCE</scope>
</reference>
<dbReference type="Gene3D" id="3.90.228.10">
    <property type="match status" value="1"/>
</dbReference>
<dbReference type="EMBL" id="CAUJNA010002269">
    <property type="protein sequence ID" value="CAJ1392151.1"/>
    <property type="molecule type" value="Genomic_DNA"/>
</dbReference>
<dbReference type="InterPro" id="IPR008580">
    <property type="entry name" value="PPPDE_dom"/>
</dbReference>
<dbReference type="PANTHER" id="PTHR12378">
    <property type="entry name" value="DESUMOYLATING ISOPEPTIDASE"/>
    <property type="match status" value="1"/>
</dbReference>
<dbReference type="GO" id="GO:0101005">
    <property type="term" value="F:deubiquitinase activity"/>
    <property type="evidence" value="ECO:0007669"/>
    <property type="project" value="TreeGrafter"/>
</dbReference>
<keyword evidence="6" id="KW-1185">Reference proteome</keyword>
<name>A0AA36IQJ8_9DINO</name>
<evidence type="ECO:0000313" key="5">
    <source>
        <dbReference type="EMBL" id="CAJ1392151.1"/>
    </source>
</evidence>
<keyword evidence="3" id="KW-0378">Hydrolase</keyword>
<comment type="similarity">
    <text evidence="1">Belongs to the DeSI family.</text>
</comment>
<accession>A0AA36IQJ8</accession>
<feature type="domain" description="PPPDE" evidence="4">
    <location>
        <begin position="225"/>
        <end position="371"/>
    </location>
</feature>
<evidence type="ECO:0000259" key="4">
    <source>
        <dbReference type="PROSITE" id="PS51858"/>
    </source>
</evidence>
<keyword evidence="2" id="KW-0645">Protease</keyword>
<dbReference type="InterPro" id="IPR042266">
    <property type="entry name" value="PPPDE_sf"/>
</dbReference>
<dbReference type="PROSITE" id="PS51858">
    <property type="entry name" value="PPPDE"/>
    <property type="match status" value="1"/>
</dbReference>
<evidence type="ECO:0000313" key="6">
    <source>
        <dbReference type="Proteomes" id="UP001178507"/>
    </source>
</evidence>
<evidence type="ECO:0000256" key="2">
    <source>
        <dbReference type="ARBA" id="ARBA00022670"/>
    </source>
</evidence>
<dbReference type="Gene3D" id="3.90.1720.30">
    <property type="entry name" value="PPPDE domains"/>
    <property type="match status" value="1"/>
</dbReference>
<gene>
    <name evidence="5" type="ORF">EVOR1521_LOCUS17316</name>
</gene>
<organism evidence="5 6">
    <name type="scientific">Effrenium voratum</name>
    <dbReference type="NCBI Taxonomy" id="2562239"/>
    <lineage>
        <taxon>Eukaryota</taxon>
        <taxon>Sar</taxon>
        <taxon>Alveolata</taxon>
        <taxon>Dinophyceae</taxon>
        <taxon>Suessiales</taxon>
        <taxon>Symbiodiniaceae</taxon>
        <taxon>Effrenium</taxon>
    </lineage>
</organism>
<protein>
    <recommendedName>
        <fullName evidence="4">PPPDE domain-containing protein</fullName>
    </recommendedName>
</protein>
<evidence type="ECO:0000256" key="3">
    <source>
        <dbReference type="ARBA" id="ARBA00022801"/>
    </source>
</evidence>
<proteinExistence type="inferred from homology"/>
<dbReference type="GO" id="GO:0006508">
    <property type="term" value="P:proteolysis"/>
    <property type="evidence" value="ECO:0007669"/>
    <property type="project" value="UniProtKB-KW"/>
</dbReference>
<dbReference type="Pfam" id="PF05903">
    <property type="entry name" value="Peptidase_C97"/>
    <property type="match status" value="1"/>
</dbReference>
<dbReference type="SUPFAM" id="SSF56399">
    <property type="entry name" value="ADP-ribosylation"/>
    <property type="match status" value="1"/>
</dbReference>
<dbReference type="PANTHER" id="PTHR12378:SF9">
    <property type="entry name" value="OS06G0107000 PROTEIN"/>
    <property type="match status" value="1"/>
</dbReference>
<dbReference type="GO" id="GO:0016579">
    <property type="term" value="P:protein deubiquitination"/>
    <property type="evidence" value="ECO:0007669"/>
    <property type="project" value="TreeGrafter"/>
</dbReference>
<evidence type="ECO:0000256" key="1">
    <source>
        <dbReference type="ARBA" id="ARBA00008140"/>
    </source>
</evidence>